<keyword evidence="2" id="KW-1133">Transmembrane helix</keyword>
<sequence>MQEQSIGAMLAAARQSAGLTVAQVAAATRIREAIIHCMERDEYGDCGGAFYARGHVRAIAKAVGLDPEATVHLYDQQHGGAPQPMPASSVFQADRKINLPERRGPNWTMALGVALAIVVVFGMMRVLGGGGDQVRTGDVRAASARPSVPPNTPITEAPKPSPSAVAAKNIVTVRIKAKRSSYVNLHDAKGRKLFAGTLKAGKTSTWRAPDKVNVLLADAGAVTLHVNGKRVKGLGGRGDVVRRSFGPQKPQSR</sequence>
<proteinExistence type="predicted"/>
<protein>
    <submittedName>
        <fullName evidence="4">Helix-turn-helix domain-containing protein</fullName>
    </submittedName>
</protein>
<evidence type="ECO:0000256" key="2">
    <source>
        <dbReference type="SAM" id="Phobius"/>
    </source>
</evidence>
<keyword evidence="5" id="KW-1185">Reference proteome</keyword>
<name>A0ABV5NNV4_9ACTN</name>
<gene>
    <name evidence="4" type="ORF">ACFFR3_20900</name>
</gene>
<dbReference type="RefSeq" id="WP_379483664.1">
    <property type="nucleotide sequence ID" value="NZ_JBHMCF010000020.1"/>
</dbReference>
<evidence type="ECO:0000313" key="5">
    <source>
        <dbReference type="Proteomes" id="UP001589568"/>
    </source>
</evidence>
<dbReference type="InterPro" id="IPR025194">
    <property type="entry name" value="RodZ-like_C"/>
</dbReference>
<organism evidence="4 5">
    <name type="scientific">Nonomuraea salmonea</name>
    <dbReference type="NCBI Taxonomy" id="46181"/>
    <lineage>
        <taxon>Bacteria</taxon>
        <taxon>Bacillati</taxon>
        <taxon>Actinomycetota</taxon>
        <taxon>Actinomycetes</taxon>
        <taxon>Streptosporangiales</taxon>
        <taxon>Streptosporangiaceae</taxon>
        <taxon>Nonomuraea</taxon>
    </lineage>
</organism>
<feature type="domain" description="Cytoskeleton protein RodZ-like C-terminal" evidence="3">
    <location>
        <begin position="174"/>
        <end position="242"/>
    </location>
</feature>
<accession>A0ABV5NNV4</accession>
<evidence type="ECO:0000313" key="4">
    <source>
        <dbReference type="EMBL" id="MFB9471980.1"/>
    </source>
</evidence>
<dbReference type="Gene3D" id="1.10.260.40">
    <property type="entry name" value="lambda repressor-like DNA-binding domains"/>
    <property type="match status" value="1"/>
</dbReference>
<dbReference type="EMBL" id="JBHMCF010000020">
    <property type="protein sequence ID" value="MFB9471980.1"/>
    <property type="molecule type" value="Genomic_DNA"/>
</dbReference>
<feature type="transmembrane region" description="Helical" evidence="2">
    <location>
        <begin position="107"/>
        <end position="127"/>
    </location>
</feature>
<dbReference type="InterPro" id="IPR050400">
    <property type="entry name" value="Bact_Cytoskel_RodZ"/>
</dbReference>
<keyword evidence="2" id="KW-0472">Membrane</keyword>
<feature type="region of interest" description="Disordered" evidence="1">
    <location>
        <begin position="142"/>
        <end position="162"/>
    </location>
</feature>
<dbReference type="CDD" id="cd00093">
    <property type="entry name" value="HTH_XRE"/>
    <property type="match status" value="1"/>
</dbReference>
<dbReference type="InterPro" id="IPR010982">
    <property type="entry name" value="Lambda_DNA-bd_dom_sf"/>
</dbReference>
<dbReference type="PANTHER" id="PTHR34475:SF1">
    <property type="entry name" value="CYTOSKELETON PROTEIN RODZ"/>
    <property type="match status" value="1"/>
</dbReference>
<dbReference type="InterPro" id="IPR001387">
    <property type="entry name" value="Cro/C1-type_HTH"/>
</dbReference>
<reference evidence="4 5" key="1">
    <citation type="submission" date="2024-09" db="EMBL/GenBank/DDBJ databases">
        <authorList>
            <person name="Sun Q."/>
            <person name="Mori K."/>
        </authorList>
    </citation>
    <scope>NUCLEOTIDE SEQUENCE [LARGE SCALE GENOMIC DNA]</scope>
    <source>
        <strain evidence="4 5">JCM 3324</strain>
    </source>
</reference>
<keyword evidence="2" id="KW-0812">Transmembrane</keyword>
<evidence type="ECO:0000259" key="3">
    <source>
        <dbReference type="Pfam" id="PF13464"/>
    </source>
</evidence>
<dbReference type="Pfam" id="PF13413">
    <property type="entry name" value="HTH_25"/>
    <property type="match status" value="1"/>
</dbReference>
<dbReference type="Pfam" id="PF13464">
    <property type="entry name" value="RodZ_C"/>
    <property type="match status" value="1"/>
</dbReference>
<dbReference type="Proteomes" id="UP001589568">
    <property type="component" value="Unassembled WGS sequence"/>
</dbReference>
<dbReference type="PANTHER" id="PTHR34475">
    <property type="match status" value="1"/>
</dbReference>
<comment type="caution">
    <text evidence="4">The sequence shown here is derived from an EMBL/GenBank/DDBJ whole genome shotgun (WGS) entry which is preliminary data.</text>
</comment>
<dbReference type="SUPFAM" id="SSF47413">
    <property type="entry name" value="lambda repressor-like DNA-binding domains"/>
    <property type="match status" value="1"/>
</dbReference>
<evidence type="ECO:0000256" key="1">
    <source>
        <dbReference type="SAM" id="MobiDB-lite"/>
    </source>
</evidence>